<evidence type="ECO:0000313" key="4">
    <source>
        <dbReference type="Proteomes" id="UP000270021"/>
    </source>
</evidence>
<evidence type="ECO:0000256" key="2">
    <source>
        <dbReference type="SAM" id="MobiDB-lite"/>
    </source>
</evidence>
<dbReference type="KEGG" id="fsl:EJO69_08650"/>
<feature type="region of interest" description="Disordered" evidence="2">
    <location>
        <begin position="120"/>
        <end position="149"/>
    </location>
</feature>
<proteinExistence type="inferred from homology"/>
<dbReference type="InterPro" id="IPR016117">
    <property type="entry name" value="ArgJ-like_dom_sf"/>
</dbReference>
<dbReference type="Gene3D" id="3.60.70.12">
    <property type="entry name" value="L-amino peptidase D-ALA esterase/amidase"/>
    <property type="match status" value="1"/>
</dbReference>
<dbReference type="SUPFAM" id="SSF56266">
    <property type="entry name" value="DmpA/ArgJ-like"/>
    <property type="match status" value="1"/>
</dbReference>
<dbReference type="PANTHER" id="PTHR36512">
    <property type="entry name" value="D-AMINOPEPTIDASE"/>
    <property type="match status" value="1"/>
</dbReference>
<dbReference type="Pfam" id="PF03576">
    <property type="entry name" value="Peptidase_S58"/>
    <property type="match status" value="1"/>
</dbReference>
<dbReference type="Proteomes" id="UP000270021">
    <property type="component" value="Chromosome"/>
</dbReference>
<dbReference type="RefSeq" id="WP_126041046.1">
    <property type="nucleotide sequence ID" value="NZ_CP034438.1"/>
</dbReference>
<protein>
    <submittedName>
        <fullName evidence="3">Peptidase S58 family protein</fullName>
    </submittedName>
</protein>
<keyword evidence="4" id="KW-1185">Reference proteome</keyword>
<comment type="similarity">
    <text evidence="1">Belongs to the peptidase S58 family.</text>
</comment>
<name>A0A3S8ZA68_9ACTO</name>
<evidence type="ECO:0000256" key="1">
    <source>
        <dbReference type="ARBA" id="ARBA00007068"/>
    </source>
</evidence>
<dbReference type="OrthoDB" id="9808347at2"/>
<accession>A0A3S8ZA68</accession>
<sequence>MEILENGALTDAGGLRLGHASEGGTGVTVAVIDTGGTAGVDVRGSAPGTRETDLLDPTAAVQQVTAIVLTGGSAFGLAAADGVMAELESAGRGLDTGFGLVPIVPAAVIFDLPVTGGARPSPDLGRRAVQSAADDRSRGNVGAGTGATIGKHLGPTGGVMKGGLGQAAVRSGTIVVSAAVVVNALGDIYDGAEKIAGTHSESGFLPTEMYAGTSGGLTNTTIGIVATNAALTKPQATKVASSAHDGLARSIRPVHTMDDGDTIFAVSTGTVQAHTNAVCFLAAEAARLAVLDGVRSATSLPGIPAIADLPFAQRSR</sequence>
<dbReference type="CDD" id="cd02252">
    <property type="entry name" value="nylC_like"/>
    <property type="match status" value="1"/>
</dbReference>
<dbReference type="GO" id="GO:0004177">
    <property type="term" value="F:aminopeptidase activity"/>
    <property type="evidence" value="ECO:0007669"/>
    <property type="project" value="TreeGrafter"/>
</dbReference>
<dbReference type="InterPro" id="IPR005321">
    <property type="entry name" value="Peptidase_S58_DmpA"/>
</dbReference>
<gene>
    <name evidence="3" type="ORF">EJO69_08650</name>
</gene>
<organism evidence="3 4">
    <name type="scientific">Flaviflexus salsibiostraticola</name>
    <dbReference type="NCBI Taxonomy" id="1282737"/>
    <lineage>
        <taxon>Bacteria</taxon>
        <taxon>Bacillati</taxon>
        <taxon>Actinomycetota</taxon>
        <taxon>Actinomycetes</taxon>
        <taxon>Actinomycetales</taxon>
        <taxon>Actinomycetaceae</taxon>
        <taxon>Flaviflexus</taxon>
    </lineage>
</organism>
<dbReference type="PANTHER" id="PTHR36512:SF3">
    <property type="entry name" value="BLR5678 PROTEIN"/>
    <property type="match status" value="1"/>
</dbReference>
<evidence type="ECO:0000313" key="3">
    <source>
        <dbReference type="EMBL" id="AZN30367.1"/>
    </source>
</evidence>
<reference evidence="3 4" key="1">
    <citation type="submission" date="2018-12" db="EMBL/GenBank/DDBJ databases">
        <title>Complete genome sequence of Flaviflexus salsibiostraticola KCTC 33148.</title>
        <authorList>
            <person name="Bae J.-W."/>
        </authorList>
    </citation>
    <scope>NUCLEOTIDE SEQUENCE [LARGE SCALE GENOMIC DNA]</scope>
    <source>
        <strain evidence="3 4">KCTC 33148</strain>
    </source>
</reference>
<dbReference type="EMBL" id="CP034438">
    <property type="protein sequence ID" value="AZN30367.1"/>
    <property type="molecule type" value="Genomic_DNA"/>
</dbReference>
<dbReference type="AlphaFoldDB" id="A0A3S8ZA68"/>